<dbReference type="RefSeq" id="WP_069321153.1">
    <property type="nucleotide sequence ID" value="NZ_MDDS01000037.1"/>
</dbReference>
<dbReference type="NCBIfam" id="TIGR01650">
    <property type="entry name" value="PD_CobS"/>
    <property type="match status" value="1"/>
</dbReference>
<dbReference type="EC" id="6.6.1.2" evidence="1"/>
<dbReference type="SUPFAM" id="SSF52540">
    <property type="entry name" value="P-loop containing nucleoside triphosphate hydrolases"/>
    <property type="match status" value="1"/>
</dbReference>
<dbReference type="Gene3D" id="3.40.50.300">
    <property type="entry name" value="P-loop containing nucleotide triphosphate hydrolases"/>
    <property type="match status" value="1"/>
</dbReference>
<dbReference type="Proteomes" id="UP000094487">
    <property type="component" value="Unassembled WGS sequence"/>
</dbReference>
<dbReference type="GO" id="GO:0005524">
    <property type="term" value="F:ATP binding"/>
    <property type="evidence" value="ECO:0007669"/>
    <property type="project" value="InterPro"/>
</dbReference>
<reference evidence="4 5" key="1">
    <citation type="submission" date="2016-08" db="EMBL/GenBank/DDBJ databases">
        <title>Draft genome of the agarase producing Sphingomonas sp. MCT13.</title>
        <authorList>
            <person name="D'Andrea M.M."/>
            <person name="Rossolini G.M."/>
            <person name="Thaller M.C."/>
        </authorList>
    </citation>
    <scope>NUCLEOTIDE SEQUENCE [LARGE SCALE GENOMIC DNA]</scope>
    <source>
        <strain evidence="4 5">MCT13</strain>
    </source>
</reference>
<dbReference type="InterPro" id="IPR025865">
    <property type="entry name" value="CobS_N_dom"/>
</dbReference>
<dbReference type="GO" id="GO:0016887">
    <property type="term" value="F:ATP hydrolysis activity"/>
    <property type="evidence" value="ECO:0007669"/>
    <property type="project" value="InterPro"/>
</dbReference>
<evidence type="ECO:0000313" key="4">
    <source>
        <dbReference type="EMBL" id="ODP37093.1"/>
    </source>
</evidence>
<organism evidence="4 5">
    <name type="scientific">Sphingomonas turrisvirgatae</name>
    <dbReference type="NCBI Taxonomy" id="1888892"/>
    <lineage>
        <taxon>Bacteria</taxon>
        <taxon>Pseudomonadati</taxon>
        <taxon>Pseudomonadota</taxon>
        <taxon>Alphaproteobacteria</taxon>
        <taxon>Sphingomonadales</taxon>
        <taxon>Sphingomonadaceae</taxon>
        <taxon>Sphingomonas</taxon>
    </lineage>
</organism>
<name>A0A1E3LTP0_9SPHN</name>
<dbReference type="OrthoDB" id="9772742at2"/>
<dbReference type="InterPro" id="IPR006537">
    <property type="entry name" value="PD_CobS"/>
</dbReference>
<evidence type="ECO:0000256" key="1">
    <source>
        <dbReference type="NCBIfam" id="TIGR01650"/>
    </source>
</evidence>
<gene>
    <name evidence="4" type="ORF">BFL28_18800</name>
</gene>
<protein>
    <recommendedName>
        <fullName evidence="1">Cobaltochelatase subunit CobS</fullName>
        <ecNumber evidence="1">6.6.1.2</ecNumber>
    </recommendedName>
</protein>
<feature type="domain" description="ATPase dynein-related AAA" evidence="2">
    <location>
        <begin position="75"/>
        <end position="200"/>
    </location>
</feature>
<evidence type="ECO:0000259" key="2">
    <source>
        <dbReference type="Pfam" id="PF07728"/>
    </source>
</evidence>
<dbReference type="STRING" id="1888892.BFL28_18800"/>
<dbReference type="InterPro" id="IPR050764">
    <property type="entry name" value="CbbQ/NirQ/NorQ/GpvN"/>
</dbReference>
<accession>A0A1E3LTP0</accession>
<comment type="caution">
    <text evidence="4">The sequence shown here is derived from an EMBL/GenBank/DDBJ whole genome shotgun (WGS) entry which is preliminary data.</text>
</comment>
<dbReference type="GO" id="GO:0051116">
    <property type="term" value="F:cobaltochelatase activity"/>
    <property type="evidence" value="ECO:0007669"/>
    <property type="project" value="UniProtKB-UniRule"/>
</dbReference>
<dbReference type="AlphaFoldDB" id="A0A1E3LTP0"/>
<proteinExistence type="predicted"/>
<evidence type="ECO:0000259" key="3">
    <source>
        <dbReference type="Pfam" id="PF12556"/>
    </source>
</evidence>
<dbReference type="PANTHER" id="PTHR42759:SF1">
    <property type="entry name" value="MAGNESIUM-CHELATASE SUBUNIT CHLD"/>
    <property type="match status" value="1"/>
</dbReference>
<dbReference type="InterPro" id="IPR011704">
    <property type="entry name" value="ATPase_dyneun-rel_AAA"/>
</dbReference>
<dbReference type="PANTHER" id="PTHR42759">
    <property type="entry name" value="MOXR FAMILY PROTEIN"/>
    <property type="match status" value="1"/>
</dbReference>
<dbReference type="InterPro" id="IPR027417">
    <property type="entry name" value="P-loop_NTPase"/>
</dbReference>
<dbReference type="EMBL" id="MDDS01000037">
    <property type="protein sequence ID" value="ODP37093.1"/>
    <property type="molecule type" value="Genomic_DNA"/>
</dbReference>
<keyword evidence="5" id="KW-1185">Reference proteome</keyword>
<dbReference type="GO" id="GO:0009236">
    <property type="term" value="P:cobalamin biosynthetic process"/>
    <property type="evidence" value="ECO:0007669"/>
    <property type="project" value="UniProtKB-UniRule"/>
</dbReference>
<feature type="domain" description="Cobaltochelatase subunit CobS N-terminal" evidence="3">
    <location>
        <begin position="15"/>
        <end position="48"/>
    </location>
</feature>
<dbReference type="Pfam" id="PF12556">
    <property type="entry name" value="CobS_N"/>
    <property type="match status" value="1"/>
</dbReference>
<sequence length="334" mass="37284">MTDIPNTQPDSRETTILDAPDKTVSVRDVFGIDIDMEAPAFSEADERVPDLDPAYVFDADTTLAVLAGFAHNRRVMIQGYHGTGKSSHIEQVAARLNWPCIRINLDAHISRIDLIGRDAIVLKNGQQVTEFREGLLPWALQTPTALVFDEYDAGRPDVMFVIQRVLETEGKLTLLDQNRVIRPNPWFRLFATANTVGLGDTSGLYHGTQQINQGQMDRWNIVVTLNYLPAATEAQIVLAKSGEYDKPGGKQLVENMVRVADLTRRGFINGDISTVMSPRTVITWAQNTEIFKDPGFAFRLSFLNKCDEAERALVAEYYQRVFGKDLPESVVGKA</sequence>
<dbReference type="Pfam" id="PF07728">
    <property type="entry name" value="AAA_5"/>
    <property type="match status" value="1"/>
</dbReference>
<evidence type="ECO:0000313" key="5">
    <source>
        <dbReference type="Proteomes" id="UP000094487"/>
    </source>
</evidence>